<dbReference type="InterPro" id="IPR001806">
    <property type="entry name" value="Small_GTPase"/>
</dbReference>
<proteinExistence type="inferred from homology"/>
<keyword evidence="2" id="KW-0547">Nucleotide-binding</keyword>
<dbReference type="SMART" id="SM00176">
    <property type="entry name" value="RAN"/>
    <property type="match status" value="1"/>
</dbReference>
<dbReference type="Gene3D" id="3.40.50.300">
    <property type="entry name" value="P-loop containing nucleotide triphosphate hydrolases"/>
    <property type="match status" value="1"/>
</dbReference>
<gene>
    <name evidence="4" type="ORF">PAPYR_152</name>
</gene>
<evidence type="ECO:0000313" key="5">
    <source>
        <dbReference type="Proteomes" id="UP001141327"/>
    </source>
</evidence>
<dbReference type="PANTHER" id="PTHR47981:SF39">
    <property type="entry name" value="RAS-RELATED PROTEIN RAB"/>
    <property type="match status" value="1"/>
</dbReference>
<evidence type="ECO:0000313" key="4">
    <source>
        <dbReference type="EMBL" id="KAJ4462932.1"/>
    </source>
</evidence>
<dbReference type="NCBIfam" id="TIGR00231">
    <property type="entry name" value="small_GTP"/>
    <property type="match status" value="1"/>
</dbReference>
<comment type="caution">
    <text evidence="4">The sequence shown here is derived from an EMBL/GenBank/DDBJ whole genome shotgun (WGS) entry which is preliminary data.</text>
</comment>
<dbReference type="EMBL" id="JAPMOS010000001">
    <property type="protein sequence ID" value="KAJ4462932.1"/>
    <property type="molecule type" value="Genomic_DNA"/>
</dbReference>
<dbReference type="PRINTS" id="PR00449">
    <property type="entry name" value="RASTRNSFRMNG"/>
</dbReference>
<dbReference type="SMART" id="SM00173">
    <property type="entry name" value="RAS"/>
    <property type="match status" value="1"/>
</dbReference>
<evidence type="ECO:0000256" key="2">
    <source>
        <dbReference type="ARBA" id="ARBA00022741"/>
    </source>
</evidence>
<dbReference type="SUPFAM" id="SSF52540">
    <property type="entry name" value="P-loop containing nucleoside triphosphate hydrolases"/>
    <property type="match status" value="1"/>
</dbReference>
<dbReference type="SMART" id="SM00174">
    <property type="entry name" value="RHO"/>
    <property type="match status" value="1"/>
</dbReference>
<accession>A0ABQ8UYS8</accession>
<reference evidence="4" key="1">
    <citation type="journal article" date="2022" name="bioRxiv">
        <title>Genomics of Preaxostyla Flagellates Illuminates Evolutionary Transitions and the Path Towards Mitochondrial Loss.</title>
        <authorList>
            <person name="Novak L.V.F."/>
            <person name="Treitli S.C."/>
            <person name="Pyrih J."/>
            <person name="Halakuc P."/>
            <person name="Pipaliya S.V."/>
            <person name="Vacek V."/>
            <person name="Brzon O."/>
            <person name="Soukal P."/>
            <person name="Eme L."/>
            <person name="Dacks J.B."/>
            <person name="Karnkowska A."/>
            <person name="Elias M."/>
            <person name="Hampl V."/>
        </authorList>
    </citation>
    <scope>NUCLEOTIDE SEQUENCE</scope>
    <source>
        <strain evidence="4">RCP-MX</strain>
    </source>
</reference>
<comment type="similarity">
    <text evidence="1">Belongs to the small GTPase superfamily. Rab family.</text>
</comment>
<sequence length="280" mass="30531">MLCAHRVDNQPSDIDSTLRKALLKQLINEIWVKTADLVPSSLMDHLAHFDDQPLDRFLALFPDGGKFGRRTGEEAVHLYKILVVGDRGVGKTSLIQRYLFGAQSVRPRLTIGAEYSVKVIEWDRDNTIQLQLWDIGGGDTPDALTSAYYRFAVGAVVVFDLTNKTTHDGALGWREDINDKIGFPDGSNIPFVLCANKCDLVPEKSKWTTDAEFIGCFATSSKTGTGFDLAINALVTQILCHSQQAQHAPLSDGDTIPITLQAAPTIASPPSSPLAETCCG</sequence>
<dbReference type="InterPro" id="IPR005225">
    <property type="entry name" value="Small_GTP-bd"/>
</dbReference>
<dbReference type="PROSITE" id="PS51419">
    <property type="entry name" value="RAB"/>
    <property type="match status" value="1"/>
</dbReference>
<dbReference type="SMART" id="SM00175">
    <property type="entry name" value="RAB"/>
    <property type="match status" value="1"/>
</dbReference>
<organism evidence="4 5">
    <name type="scientific">Paratrimastix pyriformis</name>
    <dbReference type="NCBI Taxonomy" id="342808"/>
    <lineage>
        <taxon>Eukaryota</taxon>
        <taxon>Metamonada</taxon>
        <taxon>Preaxostyla</taxon>
        <taxon>Paratrimastigidae</taxon>
        <taxon>Paratrimastix</taxon>
    </lineage>
</organism>
<evidence type="ECO:0000256" key="3">
    <source>
        <dbReference type="ARBA" id="ARBA00023134"/>
    </source>
</evidence>
<keyword evidence="3" id="KW-0342">GTP-binding</keyword>
<dbReference type="PANTHER" id="PTHR47981">
    <property type="entry name" value="RAB FAMILY"/>
    <property type="match status" value="1"/>
</dbReference>
<name>A0ABQ8UYS8_9EUKA</name>
<dbReference type="InterPro" id="IPR027417">
    <property type="entry name" value="P-loop_NTPase"/>
</dbReference>
<dbReference type="Proteomes" id="UP001141327">
    <property type="component" value="Unassembled WGS sequence"/>
</dbReference>
<protein>
    <submittedName>
        <fullName evidence="4">Rab GTPase</fullName>
    </submittedName>
</protein>
<keyword evidence="5" id="KW-1185">Reference proteome</keyword>
<dbReference type="Pfam" id="PF00071">
    <property type="entry name" value="Ras"/>
    <property type="match status" value="1"/>
</dbReference>
<evidence type="ECO:0000256" key="1">
    <source>
        <dbReference type="ARBA" id="ARBA00006270"/>
    </source>
</evidence>